<evidence type="ECO:0000256" key="1">
    <source>
        <dbReference type="ARBA" id="ARBA00004496"/>
    </source>
</evidence>
<evidence type="ECO:0000313" key="6">
    <source>
        <dbReference type="EMBL" id="KAF1804417.1"/>
    </source>
</evidence>
<dbReference type="GO" id="GO:0005737">
    <property type="term" value="C:cytoplasm"/>
    <property type="evidence" value="ECO:0007669"/>
    <property type="project" value="UniProtKB-SubCell"/>
</dbReference>
<evidence type="ECO:0000313" key="7">
    <source>
        <dbReference type="Proteomes" id="UP000469890"/>
    </source>
</evidence>
<feature type="compositionally biased region" description="Low complexity" evidence="5">
    <location>
        <begin position="65"/>
        <end position="94"/>
    </location>
</feature>
<keyword evidence="4" id="KW-0677">Repeat</keyword>
<evidence type="ECO:0000256" key="2">
    <source>
        <dbReference type="ARBA" id="ARBA00022490"/>
    </source>
</evidence>
<dbReference type="Pfam" id="PF13855">
    <property type="entry name" value="LRR_8"/>
    <property type="match status" value="1"/>
</dbReference>
<dbReference type="InterPro" id="IPR032675">
    <property type="entry name" value="LRR_dom_sf"/>
</dbReference>
<name>A0A8H4BL86_MUCCL</name>
<dbReference type="AlphaFoldDB" id="A0A8H4BL86"/>
<evidence type="ECO:0008006" key="8">
    <source>
        <dbReference type="Google" id="ProtNLM"/>
    </source>
</evidence>
<proteinExistence type="predicted"/>
<accession>A0A8H4BL86</accession>
<sequence>MAAPIPGDRFVRTLRHYLEANESRLLPAQPNFQPQQATIKEEPPATNAQQENGILKAVSSLWSNSNHGNGSSSAARSAASTTTSNSTNTTTAKSRPSSLYGIPIPYMSLLAAASPNATSLSNTPYMPPRSSLTLDIHYLYFLLVQFEYLGLEDTHLPVPEHGLVETETTMDHGGKAPSISSVGSVMSTLSLSTGWQFWSSNQHQKQDRPLHEDIVYIHRYLSKVTALKLHMNILIDTQHGVTKSGQRTIRGYETPLPQDGSIALSLKCFKNLQFLELSNINPRCIDHWPDLHTSLTSLVIKSGNIDNAADIIGTETPWSELKMLSLQDNSLTTMEDEPAHLVRSITHLNLSSNLLIDIPAALASLYNLSCLNLSHNMISFTTGINTVLGNIQELDLRGNRLTVLAGLDRLWALERLDVRDNRIDDAAEIGRLTALPNVSDIWVEGNPFTKLQPDYRVDIFSVFKKSDLDINLDGTKPTFAERRRIQVPTHGNSATISATIATTEPAAAKKWPTAQSLQQKEDGDSITSHSTAPVVAASSKKIARAKTKGNKRQIRLGQAAIEEDIPIPAAAAAAAAAAEEENNKKHVHRLADLEEAVQQEQVSARRAASVRSRRSKKGSSAEEKAAATAAALSGESTKKSSEAFRKKIEAMRREAGTEWLRVLQEMDVVKKTP</sequence>
<dbReference type="PANTHER" id="PTHR15454">
    <property type="entry name" value="NISCHARIN RELATED"/>
    <property type="match status" value="1"/>
</dbReference>
<evidence type="ECO:0000256" key="3">
    <source>
        <dbReference type="ARBA" id="ARBA00022614"/>
    </source>
</evidence>
<dbReference type="Gene3D" id="3.80.10.10">
    <property type="entry name" value="Ribonuclease Inhibitor"/>
    <property type="match status" value="2"/>
</dbReference>
<keyword evidence="3" id="KW-0433">Leucine-rich repeat</keyword>
<protein>
    <recommendedName>
        <fullName evidence="8">L domain-like protein</fullName>
    </recommendedName>
</protein>
<evidence type="ECO:0000256" key="4">
    <source>
        <dbReference type="ARBA" id="ARBA00022737"/>
    </source>
</evidence>
<feature type="region of interest" description="Disordered" evidence="5">
    <location>
        <begin position="602"/>
        <end position="642"/>
    </location>
</feature>
<feature type="region of interest" description="Disordered" evidence="5">
    <location>
        <begin position="25"/>
        <end position="48"/>
    </location>
</feature>
<keyword evidence="2" id="KW-0963">Cytoplasm</keyword>
<organism evidence="6 7">
    <name type="scientific">Mucor circinelloides f. lusitanicus</name>
    <name type="common">Mucor racemosus var. lusitanicus</name>
    <dbReference type="NCBI Taxonomy" id="29924"/>
    <lineage>
        <taxon>Eukaryota</taxon>
        <taxon>Fungi</taxon>
        <taxon>Fungi incertae sedis</taxon>
        <taxon>Mucoromycota</taxon>
        <taxon>Mucoromycotina</taxon>
        <taxon>Mucoromycetes</taxon>
        <taxon>Mucorales</taxon>
        <taxon>Mucorineae</taxon>
        <taxon>Mucoraceae</taxon>
        <taxon>Mucor</taxon>
    </lineage>
</organism>
<evidence type="ECO:0000256" key="5">
    <source>
        <dbReference type="SAM" id="MobiDB-lite"/>
    </source>
</evidence>
<dbReference type="EMBL" id="JAAECE010000002">
    <property type="protein sequence ID" value="KAF1804417.1"/>
    <property type="molecule type" value="Genomic_DNA"/>
</dbReference>
<reference evidence="6 7" key="1">
    <citation type="submission" date="2019-09" db="EMBL/GenBank/DDBJ databases">
        <authorList>
            <consortium name="DOE Joint Genome Institute"/>
            <person name="Mondo S.J."/>
            <person name="Navarro-Mendoza M.I."/>
            <person name="Perez-Arques C."/>
            <person name="Panchal S."/>
            <person name="Nicolas F.E."/>
            <person name="Ganguly P."/>
            <person name="Pangilinan J."/>
            <person name="Grigoriev I."/>
            <person name="Heitman J."/>
            <person name="Sanya K."/>
            <person name="Garre V."/>
        </authorList>
    </citation>
    <scope>NUCLEOTIDE SEQUENCE [LARGE SCALE GENOMIC DNA]</scope>
    <source>
        <strain evidence="6 7">MU402</strain>
    </source>
</reference>
<dbReference type="Proteomes" id="UP000469890">
    <property type="component" value="Unassembled WGS sequence"/>
</dbReference>
<comment type="caution">
    <text evidence="6">The sequence shown here is derived from an EMBL/GenBank/DDBJ whole genome shotgun (WGS) entry which is preliminary data.</text>
</comment>
<feature type="region of interest" description="Disordered" evidence="5">
    <location>
        <begin position="65"/>
        <end position="95"/>
    </location>
</feature>
<dbReference type="InterPro" id="IPR001611">
    <property type="entry name" value="Leu-rich_rpt"/>
</dbReference>
<dbReference type="PANTHER" id="PTHR15454:SF69">
    <property type="entry name" value="SERINE_THREONINE-PROTEIN KINASE 11-INTERACTING PROTEIN"/>
    <property type="match status" value="1"/>
</dbReference>
<dbReference type="PROSITE" id="PS51450">
    <property type="entry name" value="LRR"/>
    <property type="match status" value="1"/>
</dbReference>
<comment type="subcellular location">
    <subcellularLocation>
        <location evidence="1">Cytoplasm</location>
    </subcellularLocation>
</comment>
<feature type="compositionally biased region" description="Low complexity" evidence="5">
    <location>
        <begin position="626"/>
        <end position="635"/>
    </location>
</feature>
<gene>
    <name evidence="6" type="ORF">FB192DRAFT_1046559</name>
</gene>
<feature type="region of interest" description="Disordered" evidence="5">
    <location>
        <begin position="504"/>
        <end position="532"/>
    </location>
</feature>
<dbReference type="SUPFAM" id="SSF52075">
    <property type="entry name" value="Outer arm dynein light chain 1"/>
    <property type="match status" value="2"/>
</dbReference>